<dbReference type="Proteomes" id="UP000599383">
    <property type="component" value="Unassembled WGS sequence"/>
</dbReference>
<organism evidence="3 4">
    <name type="scientific">Ruegeria atlantica</name>
    <dbReference type="NCBI Taxonomy" id="81569"/>
    <lineage>
        <taxon>Bacteria</taxon>
        <taxon>Pseudomonadati</taxon>
        <taxon>Pseudomonadota</taxon>
        <taxon>Alphaproteobacteria</taxon>
        <taxon>Rhodobacterales</taxon>
        <taxon>Roseobacteraceae</taxon>
        <taxon>Ruegeria</taxon>
    </lineage>
</organism>
<name>A0AA91BZR9_9RHOB</name>
<dbReference type="AlphaFoldDB" id="A0AA91BZR9"/>
<dbReference type="EMBL" id="WVRA01000002">
    <property type="protein sequence ID" value="NOE18296.1"/>
    <property type="molecule type" value="Genomic_DNA"/>
</dbReference>
<evidence type="ECO:0000313" key="5">
    <source>
        <dbReference type="Proteomes" id="UP000599383"/>
    </source>
</evidence>
<evidence type="ECO:0000313" key="3">
    <source>
        <dbReference type="EMBL" id="NOE18296.1"/>
    </source>
</evidence>
<keyword evidence="1" id="KW-0472">Membrane</keyword>
<dbReference type="Proteomes" id="UP000597886">
    <property type="component" value="Unassembled WGS sequence"/>
</dbReference>
<comment type="caution">
    <text evidence="3">The sequence shown here is derived from an EMBL/GenBank/DDBJ whole genome shotgun (WGS) entry which is preliminary data.</text>
</comment>
<evidence type="ECO:0000256" key="1">
    <source>
        <dbReference type="SAM" id="Phobius"/>
    </source>
</evidence>
<protein>
    <submittedName>
        <fullName evidence="3">Uncharacterized protein</fullName>
    </submittedName>
</protein>
<sequence length="74" mass="7539">MAVQVARAAALAVEVAQVAPAAALAVVAVQVAPVAVPVALVVALLEVELRPLYLVLDHKVLLTGYTLSVLSVLT</sequence>
<accession>A0AA91BZR9</accession>
<gene>
    <name evidence="2" type="ORF">GS617_00995</name>
    <name evidence="3" type="ORF">GS634_09200</name>
</gene>
<keyword evidence="1" id="KW-1133">Transmembrane helix</keyword>
<evidence type="ECO:0000313" key="4">
    <source>
        <dbReference type="Proteomes" id="UP000597886"/>
    </source>
</evidence>
<keyword evidence="1" id="KW-0812">Transmembrane</keyword>
<keyword evidence="5" id="KW-1185">Reference proteome</keyword>
<reference evidence="3 5" key="1">
    <citation type="submission" date="2019-12" db="EMBL/GenBank/DDBJ databases">
        <title>Ruegeria JWLKs population differentiation of coral mucus and skeleton niches.</title>
        <authorList>
            <person name="Luo D."/>
        </authorList>
    </citation>
    <scope>NUCLEOTIDE SEQUENCE</scope>
    <source>
        <strain evidence="3">HKCCD6181</strain>
        <strain evidence="2 5">HKCCD6238</strain>
    </source>
</reference>
<evidence type="ECO:0000313" key="2">
    <source>
        <dbReference type="EMBL" id="NOD28833.1"/>
    </source>
</evidence>
<dbReference type="EMBL" id="WVQY01000001">
    <property type="protein sequence ID" value="NOD28833.1"/>
    <property type="molecule type" value="Genomic_DNA"/>
</dbReference>
<proteinExistence type="predicted"/>
<feature type="transmembrane region" description="Helical" evidence="1">
    <location>
        <begin position="21"/>
        <end position="45"/>
    </location>
</feature>